<comment type="subcellular location">
    <subcellularLocation>
        <location evidence="1">Cell membrane</location>
        <topology evidence="1">Multi-pass membrane protein</topology>
    </subcellularLocation>
</comment>
<keyword evidence="6 11" id="KW-1133">Transmembrane helix</keyword>
<keyword evidence="4 11" id="KW-0812">Transmembrane</keyword>
<accession>A0ABM4DK64</accession>
<dbReference type="InterPro" id="IPR005821">
    <property type="entry name" value="Ion_trans_dom"/>
</dbReference>
<evidence type="ECO:0000256" key="10">
    <source>
        <dbReference type="ARBA" id="ARBA00034430"/>
    </source>
</evidence>
<dbReference type="InterPro" id="IPR027359">
    <property type="entry name" value="Volt_channel_dom_sf"/>
</dbReference>
<keyword evidence="7" id="KW-0406">Ion transport</keyword>
<dbReference type="InterPro" id="IPR003937">
    <property type="entry name" value="K_chnl_volt-dep_KCNQ"/>
</dbReference>
<evidence type="ECO:0000256" key="4">
    <source>
        <dbReference type="ARBA" id="ARBA00022692"/>
    </source>
</evidence>
<evidence type="ECO:0000256" key="8">
    <source>
        <dbReference type="ARBA" id="ARBA00023136"/>
    </source>
</evidence>
<dbReference type="Gene3D" id="1.20.120.350">
    <property type="entry name" value="Voltage-gated potassium channels. Chain C"/>
    <property type="match status" value="1"/>
</dbReference>
<dbReference type="GeneID" id="136071980"/>
<gene>
    <name evidence="15" type="primary">LOC136071980</name>
</gene>
<sequence>MKARKLKLIRLMLYSFLEKRNSTFSYRYHYAIAFLIISCLAAACVTSMFQSDPLEKSQLFLEILLLAIFILEFGLRVFGSGATGTYGSNGGLKKFLQRPHMIIDIAVIISSLLVVVLLHIKISMQVKRKVYLLQLFKVVRLDRHRGAFASFILVFKKHRNELLTCWYMGFLVVLLLSFLGFAIETKHDKVNDHLFNSFYWGVISLTTIGYGDIVPEKPAEKILICFFALFGALFLALPAGIIGSGFALQVSEQQKEKHVSRRRRPAAELLQSYWRKYAADNDIECTWQPYLQGMEKNYDIMRKKYEEKFSTFKEEKFLLLDDHVEKIHTFWFPRKSLTVAEKNAIRFIRYLKWVTASRKFKQARRPYDERDILASFSSSQVEILAKLKEINKAIQSQARENELQFMKILNLEKEVKKTNGLLRQLFVEGQDISDNIYNLQKNESLINYRMKYKSSIDRDFYFSQMSEGNLLQKENRREDSIKNEVNFLSSIKQKNCGYEESDENELHEIYVRSLRTMLRDFQLETIETKSIKNN</sequence>
<keyword evidence="8 11" id="KW-0472">Membrane</keyword>
<evidence type="ECO:0000256" key="9">
    <source>
        <dbReference type="ARBA" id="ARBA00023303"/>
    </source>
</evidence>
<evidence type="ECO:0000256" key="7">
    <source>
        <dbReference type="ARBA" id="ARBA00023065"/>
    </source>
</evidence>
<feature type="transmembrane region" description="Helical" evidence="11">
    <location>
        <begin position="165"/>
        <end position="183"/>
    </location>
</feature>
<evidence type="ECO:0000256" key="2">
    <source>
        <dbReference type="ARBA" id="ARBA00022448"/>
    </source>
</evidence>
<evidence type="ECO:0000256" key="11">
    <source>
        <dbReference type="SAM" id="Phobius"/>
    </source>
</evidence>
<dbReference type="PRINTS" id="PR00169">
    <property type="entry name" value="KCHANNEL"/>
</dbReference>
<proteinExistence type="predicted"/>
<dbReference type="SUPFAM" id="SSF81324">
    <property type="entry name" value="Voltage-gated potassium channels"/>
    <property type="match status" value="1"/>
</dbReference>
<dbReference type="Pfam" id="PF00520">
    <property type="entry name" value="Ion_trans"/>
    <property type="match status" value="1"/>
</dbReference>
<keyword evidence="9" id="KW-0407">Ion channel</keyword>
<dbReference type="RefSeq" id="XP_065674923.1">
    <property type="nucleotide sequence ID" value="XM_065818851.1"/>
</dbReference>
<dbReference type="InterPro" id="IPR013821">
    <property type="entry name" value="K_chnl_volt-dep_KCNQ_C"/>
</dbReference>
<evidence type="ECO:0000256" key="3">
    <source>
        <dbReference type="ARBA" id="ARBA00022475"/>
    </source>
</evidence>
<feature type="transmembrane region" description="Helical" evidence="11">
    <location>
        <begin position="28"/>
        <end position="47"/>
    </location>
</feature>
<evidence type="ECO:0000259" key="13">
    <source>
        <dbReference type="Pfam" id="PF03520"/>
    </source>
</evidence>
<keyword evidence="14" id="KW-1185">Reference proteome</keyword>
<evidence type="ECO:0000256" key="5">
    <source>
        <dbReference type="ARBA" id="ARBA00022958"/>
    </source>
</evidence>
<protein>
    <submittedName>
        <fullName evidence="15">Potassium voltage-gated channel subfamily KQT member 1-like isoform X1</fullName>
    </submittedName>
</protein>
<dbReference type="PANTHER" id="PTHR47735">
    <property type="entry name" value="POTASSIUM VOLTAGE-GATED CHANNEL SUBFAMILY KQT MEMBER 4"/>
    <property type="match status" value="1"/>
</dbReference>
<feature type="transmembrane region" description="Helical" evidence="11">
    <location>
        <begin position="222"/>
        <end position="248"/>
    </location>
</feature>
<dbReference type="Proteomes" id="UP001652625">
    <property type="component" value="Chromosome 15"/>
</dbReference>
<organism evidence="14 15">
    <name type="scientific">Hydra vulgaris</name>
    <name type="common">Hydra</name>
    <name type="synonym">Hydra attenuata</name>
    <dbReference type="NCBI Taxonomy" id="6087"/>
    <lineage>
        <taxon>Eukaryota</taxon>
        <taxon>Metazoa</taxon>
        <taxon>Cnidaria</taxon>
        <taxon>Hydrozoa</taxon>
        <taxon>Hydroidolina</taxon>
        <taxon>Anthoathecata</taxon>
        <taxon>Aplanulata</taxon>
        <taxon>Hydridae</taxon>
        <taxon>Hydra</taxon>
    </lineage>
</organism>
<evidence type="ECO:0000256" key="1">
    <source>
        <dbReference type="ARBA" id="ARBA00004651"/>
    </source>
</evidence>
<dbReference type="Pfam" id="PF03520">
    <property type="entry name" value="KCNQ_channel"/>
    <property type="match status" value="1"/>
</dbReference>
<comment type="catalytic activity">
    <reaction evidence="10">
        <text>K(+)(in) = K(+)(out)</text>
        <dbReference type="Rhea" id="RHEA:29463"/>
        <dbReference type="ChEBI" id="CHEBI:29103"/>
    </reaction>
</comment>
<feature type="transmembrane region" description="Helical" evidence="11">
    <location>
        <begin position="198"/>
        <end position="215"/>
    </location>
</feature>
<evidence type="ECO:0000313" key="15">
    <source>
        <dbReference type="RefSeq" id="XP_065674923.1"/>
    </source>
</evidence>
<evidence type="ECO:0000256" key="6">
    <source>
        <dbReference type="ARBA" id="ARBA00022989"/>
    </source>
</evidence>
<keyword evidence="3" id="KW-1003">Cell membrane</keyword>
<reference evidence="15" key="1">
    <citation type="submission" date="2025-08" db="UniProtKB">
        <authorList>
            <consortium name="RefSeq"/>
        </authorList>
    </citation>
    <scope>IDENTIFICATION</scope>
</reference>
<feature type="transmembrane region" description="Helical" evidence="11">
    <location>
        <begin position="99"/>
        <end position="120"/>
    </location>
</feature>
<keyword evidence="2" id="KW-0813">Transport</keyword>
<dbReference type="Gene3D" id="1.10.287.70">
    <property type="match status" value="1"/>
</dbReference>
<feature type="domain" description="Ion transport" evidence="12">
    <location>
        <begin position="30"/>
        <end position="253"/>
    </location>
</feature>
<dbReference type="Gene3D" id="6.10.140.1910">
    <property type="match status" value="1"/>
</dbReference>
<keyword evidence="5" id="KW-0630">Potassium</keyword>
<feature type="domain" description="Potassium channel voltage dependent KCNQ C-terminal" evidence="13">
    <location>
        <begin position="335"/>
        <end position="395"/>
    </location>
</feature>
<evidence type="ECO:0000259" key="12">
    <source>
        <dbReference type="Pfam" id="PF00520"/>
    </source>
</evidence>
<name>A0ABM4DK64_HYDVU</name>
<evidence type="ECO:0000313" key="14">
    <source>
        <dbReference type="Proteomes" id="UP001652625"/>
    </source>
</evidence>
<dbReference type="PANTHER" id="PTHR47735:SF9">
    <property type="entry name" value="POTASSIUM VOLTAGE-GATED CHANNEL SUBFAMILY KQT MEMBER 4-LIKE ISOFORM X1"/>
    <property type="match status" value="1"/>
</dbReference>